<evidence type="ECO:0000313" key="2">
    <source>
        <dbReference type="Proteomes" id="UP001164929"/>
    </source>
</evidence>
<sequence>MGLVCLASASSLKKYSKDFVVYLAWKSCQCGTFMLKQYSCLSVTGQRERERERGEERGKERLMLLPKHKGINHLFCS</sequence>
<dbReference type="AlphaFoldDB" id="A0AAD6R7Z1"/>
<keyword evidence="2" id="KW-1185">Reference proteome</keyword>
<protein>
    <submittedName>
        <fullName evidence="1">Uncharacterized protein</fullName>
    </submittedName>
</protein>
<name>A0AAD6R7Z1_9ROSI</name>
<reference evidence="1" key="1">
    <citation type="journal article" date="2023" name="Mol. Ecol. Resour.">
        <title>Chromosome-level genome assembly of a triploid poplar Populus alba 'Berolinensis'.</title>
        <authorList>
            <person name="Chen S."/>
            <person name="Yu Y."/>
            <person name="Wang X."/>
            <person name="Wang S."/>
            <person name="Zhang T."/>
            <person name="Zhou Y."/>
            <person name="He R."/>
            <person name="Meng N."/>
            <person name="Wang Y."/>
            <person name="Liu W."/>
            <person name="Liu Z."/>
            <person name="Liu J."/>
            <person name="Guo Q."/>
            <person name="Huang H."/>
            <person name="Sederoff R.R."/>
            <person name="Wang G."/>
            <person name="Qu G."/>
            <person name="Chen S."/>
        </authorList>
    </citation>
    <scope>NUCLEOTIDE SEQUENCE</scope>
    <source>
        <strain evidence="1">SC-2020</strain>
    </source>
</reference>
<dbReference type="Proteomes" id="UP001164929">
    <property type="component" value="Chromosome 3"/>
</dbReference>
<accession>A0AAD6R7Z1</accession>
<comment type="caution">
    <text evidence="1">The sequence shown here is derived from an EMBL/GenBank/DDBJ whole genome shotgun (WGS) entry which is preliminary data.</text>
</comment>
<organism evidence="1 2">
    <name type="scientific">Populus alba x Populus x berolinensis</name>
    <dbReference type="NCBI Taxonomy" id="444605"/>
    <lineage>
        <taxon>Eukaryota</taxon>
        <taxon>Viridiplantae</taxon>
        <taxon>Streptophyta</taxon>
        <taxon>Embryophyta</taxon>
        <taxon>Tracheophyta</taxon>
        <taxon>Spermatophyta</taxon>
        <taxon>Magnoliopsida</taxon>
        <taxon>eudicotyledons</taxon>
        <taxon>Gunneridae</taxon>
        <taxon>Pentapetalae</taxon>
        <taxon>rosids</taxon>
        <taxon>fabids</taxon>
        <taxon>Malpighiales</taxon>
        <taxon>Salicaceae</taxon>
        <taxon>Saliceae</taxon>
        <taxon>Populus</taxon>
    </lineage>
</organism>
<gene>
    <name evidence="1" type="ORF">NC653_009045</name>
</gene>
<proteinExistence type="predicted"/>
<dbReference type="EMBL" id="JAQIZT010000003">
    <property type="protein sequence ID" value="KAJ7004035.1"/>
    <property type="molecule type" value="Genomic_DNA"/>
</dbReference>
<evidence type="ECO:0000313" key="1">
    <source>
        <dbReference type="EMBL" id="KAJ7004035.1"/>
    </source>
</evidence>